<dbReference type="OrthoDB" id="10004641at2759"/>
<dbReference type="Gene3D" id="3.30.160.60">
    <property type="entry name" value="Classic Zinc Finger"/>
    <property type="match status" value="1"/>
</dbReference>
<protein>
    <recommendedName>
        <fullName evidence="2">C2H2-type domain-containing protein</fullName>
    </recommendedName>
</protein>
<keyword evidence="1" id="KW-0863">Zinc-finger</keyword>
<keyword evidence="4" id="KW-1185">Reference proteome</keyword>
<dbReference type="EMBL" id="VTPC01084250">
    <property type="protein sequence ID" value="KAF2887293.1"/>
    <property type="molecule type" value="Genomic_DNA"/>
</dbReference>
<keyword evidence="1" id="KW-0862">Zinc</keyword>
<gene>
    <name evidence="3" type="ORF">ILUMI_18880</name>
</gene>
<reference evidence="3" key="1">
    <citation type="submission" date="2019-08" db="EMBL/GenBank/DDBJ databases">
        <title>The genome of the North American firefly Photinus pyralis.</title>
        <authorList>
            <consortium name="Photinus pyralis genome working group"/>
            <person name="Fallon T.R."/>
            <person name="Sander Lower S.E."/>
            <person name="Weng J.-K."/>
        </authorList>
    </citation>
    <scope>NUCLEOTIDE SEQUENCE</scope>
    <source>
        <strain evidence="3">TRF0915ILg1</strain>
        <tissue evidence="3">Whole body</tissue>
    </source>
</reference>
<dbReference type="Proteomes" id="UP000801492">
    <property type="component" value="Unassembled WGS sequence"/>
</dbReference>
<dbReference type="SMART" id="SM00355">
    <property type="entry name" value="ZnF_C2H2"/>
    <property type="match status" value="2"/>
</dbReference>
<accession>A0A8K0G6F0</accession>
<dbReference type="AlphaFoldDB" id="A0A8K0G6F0"/>
<evidence type="ECO:0000313" key="3">
    <source>
        <dbReference type="EMBL" id="KAF2887293.1"/>
    </source>
</evidence>
<sequence>MRPYGSKSHSRQRRFNCPNQERAVMISSATELISKWLVIRPPYAAKRTPSFACTSCNKVYMWEKSLRAHQKYECGKEPGIECPIQDCLYKAKKNDGMRQHLTKKHKLRVKNGPFRIWEIKLLQKTEKTT</sequence>
<evidence type="ECO:0000313" key="4">
    <source>
        <dbReference type="Proteomes" id="UP000801492"/>
    </source>
</evidence>
<evidence type="ECO:0000256" key="1">
    <source>
        <dbReference type="PROSITE-ProRule" id="PRU00042"/>
    </source>
</evidence>
<organism evidence="3 4">
    <name type="scientific">Ignelater luminosus</name>
    <name type="common">Cucubano</name>
    <name type="synonym">Pyrophorus luminosus</name>
    <dbReference type="NCBI Taxonomy" id="2038154"/>
    <lineage>
        <taxon>Eukaryota</taxon>
        <taxon>Metazoa</taxon>
        <taxon>Ecdysozoa</taxon>
        <taxon>Arthropoda</taxon>
        <taxon>Hexapoda</taxon>
        <taxon>Insecta</taxon>
        <taxon>Pterygota</taxon>
        <taxon>Neoptera</taxon>
        <taxon>Endopterygota</taxon>
        <taxon>Coleoptera</taxon>
        <taxon>Polyphaga</taxon>
        <taxon>Elateriformia</taxon>
        <taxon>Elateroidea</taxon>
        <taxon>Elateridae</taxon>
        <taxon>Agrypninae</taxon>
        <taxon>Pyrophorini</taxon>
        <taxon>Ignelater</taxon>
    </lineage>
</organism>
<proteinExistence type="predicted"/>
<evidence type="ECO:0000259" key="2">
    <source>
        <dbReference type="PROSITE" id="PS50157"/>
    </source>
</evidence>
<keyword evidence="1" id="KW-0479">Metal-binding</keyword>
<name>A0A8K0G6F0_IGNLU</name>
<dbReference type="PROSITE" id="PS50157">
    <property type="entry name" value="ZINC_FINGER_C2H2_2"/>
    <property type="match status" value="1"/>
</dbReference>
<feature type="domain" description="C2H2-type" evidence="2">
    <location>
        <begin position="51"/>
        <end position="78"/>
    </location>
</feature>
<comment type="caution">
    <text evidence="3">The sequence shown here is derived from an EMBL/GenBank/DDBJ whole genome shotgun (WGS) entry which is preliminary data.</text>
</comment>
<dbReference type="InterPro" id="IPR013087">
    <property type="entry name" value="Znf_C2H2_type"/>
</dbReference>
<dbReference type="GO" id="GO:0008270">
    <property type="term" value="F:zinc ion binding"/>
    <property type="evidence" value="ECO:0007669"/>
    <property type="project" value="UniProtKB-KW"/>
</dbReference>